<feature type="transmembrane region" description="Helical" evidence="5">
    <location>
        <begin position="91"/>
        <end position="111"/>
    </location>
</feature>
<dbReference type="Pfam" id="PF04932">
    <property type="entry name" value="Wzy_C"/>
    <property type="match status" value="1"/>
</dbReference>
<name>A0A1F4WNK5_UNCKA</name>
<gene>
    <name evidence="7" type="ORF">A3J33_04345</name>
</gene>
<feature type="transmembrane region" description="Helical" evidence="5">
    <location>
        <begin position="15"/>
        <end position="32"/>
    </location>
</feature>
<feature type="transmembrane region" description="Helical" evidence="5">
    <location>
        <begin position="123"/>
        <end position="142"/>
    </location>
</feature>
<feature type="transmembrane region" description="Helical" evidence="5">
    <location>
        <begin position="53"/>
        <end position="71"/>
    </location>
</feature>
<dbReference type="PANTHER" id="PTHR37422:SF13">
    <property type="entry name" value="LIPOPOLYSACCHARIDE BIOSYNTHESIS PROTEIN PA4999-RELATED"/>
    <property type="match status" value="1"/>
</dbReference>
<feature type="transmembrane region" description="Helical" evidence="5">
    <location>
        <begin position="366"/>
        <end position="387"/>
    </location>
</feature>
<feature type="transmembrane region" description="Helical" evidence="5">
    <location>
        <begin position="399"/>
        <end position="419"/>
    </location>
</feature>
<feature type="domain" description="O-antigen ligase-related" evidence="6">
    <location>
        <begin position="245"/>
        <end position="383"/>
    </location>
</feature>
<dbReference type="GO" id="GO:0016020">
    <property type="term" value="C:membrane"/>
    <property type="evidence" value="ECO:0007669"/>
    <property type="project" value="UniProtKB-SubCell"/>
</dbReference>
<feature type="transmembrane region" description="Helical" evidence="5">
    <location>
        <begin position="236"/>
        <end position="255"/>
    </location>
</feature>
<feature type="transmembrane region" description="Helical" evidence="5">
    <location>
        <begin position="176"/>
        <end position="196"/>
    </location>
</feature>
<dbReference type="InterPro" id="IPR051533">
    <property type="entry name" value="WaaL-like"/>
</dbReference>
<dbReference type="EMBL" id="MEVM01000025">
    <property type="protein sequence ID" value="OGC70463.1"/>
    <property type="molecule type" value="Genomic_DNA"/>
</dbReference>
<keyword evidence="3 5" id="KW-1133">Transmembrane helix</keyword>
<evidence type="ECO:0000313" key="7">
    <source>
        <dbReference type="EMBL" id="OGC70463.1"/>
    </source>
</evidence>
<protein>
    <recommendedName>
        <fullName evidence="6">O-antigen ligase-related domain-containing protein</fullName>
    </recommendedName>
</protein>
<feature type="transmembrane region" description="Helical" evidence="5">
    <location>
        <begin position="148"/>
        <end position="169"/>
    </location>
</feature>
<proteinExistence type="predicted"/>
<comment type="caution">
    <text evidence="7">The sequence shown here is derived from an EMBL/GenBank/DDBJ whole genome shotgun (WGS) entry which is preliminary data.</text>
</comment>
<keyword evidence="4 5" id="KW-0472">Membrane</keyword>
<evidence type="ECO:0000256" key="3">
    <source>
        <dbReference type="ARBA" id="ARBA00022989"/>
    </source>
</evidence>
<comment type="subcellular location">
    <subcellularLocation>
        <location evidence="1">Membrane</location>
        <topology evidence="1">Multi-pass membrane protein</topology>
    </subcellularLocation>
</comment>
<organism evidence="7 8">
    <name type="scientific">candidate division WWE3 bacterium RIFCSPLOWO2_02_FULL_53_10</name>
    <dbReference type="NCBI Taxonomy" id="1802629"/>
    <lineage>
        <taxon>Bacteria</taxon>
        <taxon>Katanobacteria</taxon>
    </lineage>
</organism>
<keyword evidence="2 5" id="KW-0812">Transmembrane</keyword>
<reference evidence="7 8" key="1">
    <citation type="journal article" date="2016" name="Nat. Commun.">
        <title>Thousands of microbial genomes shed light on interconnected biogeochemical processes in an aquifer system.</title>
        <authorList>
            <person name="Anantharaman K."/>
            <person name="Brown C.T."/>
            <person name="Hug L.A."/>
            <person name="Sharon I."/>
            <person name="Castelle C.J."/>
            <person name="Probst A.J."/>
            <person name="Thomas B.C."/>
            <person name="Singh A."/>
            <person name="Wilkins M.J."/>
            <person name="Karaoz U."/>
            <person name="Brodie E.L."/>
            <person name="Williams K.H."/>
            <person name="Hubbard S.S."/>
            <person name="Banfield J.F."/>
        </authorList>
    </citation>
    <scope>NUCLEOTIDE SEQUENCE [LARGE SCALE GENOMIC DNA]</scope>
</reference>
<feature type="transmembrane region" description="Helical" evidence="5">
    <location>
        <begin position="267"/>
        <end position="291"/>
    </location>
</feature>
<dbReference type="AlphaFoldDB" id="A0A1F4WNK5"/>
<accession>A0A1F4WNK5</accession>
<evidence type="ECO:0000256" key="2">
    <source>
        <dbReference type="ARBA" id="ARBA00022692"/>
    </source>
</evidence>
<evidence type="ECO:0000256" key="5">
    <source>
        <dbReference type="SAM" id="Phobius"/>
    </source>
</evidence>
<evidence type="ECO:0000256" key="1">
    <source>
        <dbReference type="ARBA" id="ARBA00004141"/>
    </source>
</evidence>
<dbReference type="Proteomes" id="UP000176492">
    <property type="component" value="Unassembled WGS sequence"/>
</dbReference>
<dbReference type="PANTHER" id="PTHR37422">
    <property type="entry name" value="TEICHURONIC ACID BIOSYNTHESIS PROTEIN TUAE"/>
    <property type="match status" value="1"/>
</dbReference>
<dbReference type="InterPro" id="IPR007016">
    <property type="entry name" value="O-antigen_ligase-rel_domated"/>
</dbReference>
<evidence type="ECO:0000259" key="6">
    <source>
        <dbReference type="Pfam" id="PF04932"/>
    </source>
</evidence>
<evidence type="ECO:0000313" key="8">
    <source>
        <dbReference type="Proteomes" id="UP000176492"/>
    </source>
</evidence>
<evidence type="ECO:0000256" key="4">
    <source>
        <dbReference type="ARBA" id="ARBA00023136"/>
    </source>
</evidence>
<sequence length="453" mass="50352">MGKFWGGIVEKRRKLAILPVTLNFTSLYPQVFHKKIFQIIRRKLEFSTRKVPTILILLFSFILILFPSNLAKHFIFSQSYVLGLLIDYLSPALYLTEILVVLLLLLSLPQLLRRKFSPSPKKLLILGGIFLAALLPSVWQGSFDLIGIWRWLELALWLGFGFWVAVFVGEKGQKNVFSLLGIAVFWVSLLALGQFLTQHSIFGYWFLGEPELSPSLGGMALGSWGGKEVLRAYGTFPHPNVLGGILSVILVWLAGKKRWATFGAGAGAVLFSLSKTAWVSLLGGLGVFFLLSFKSLFPSVAAVTLGDWQLRDDYSVTRRIELLESAGEMVKSSPWVGVGLGQFTRTLPDFGTPTGLSLFVQPAHNIFALVAAESGVLALMAFLALLFFAFRQTIRHRQWWLTISLIQLFFLGMFDHYLYTLPQGLFLFSLVLGLSFSEEGSGRTSSETASPPG</sequence>